<reference evidence="2 3" key="1">
    <citation type="journal article" date="2008" name="Nature">
        <title>The genome of the choanoflagellate Monosiga brevicollis and the origin of metazoans.</title>
        <authorList>
            <consortium name="JGI Sequencing"/>
            <person name="King N."/>
            <person name="Westbrook M.J."/>
            <person name="Young S.L."/>
            <person name="Kuo A."/>
            <person name="Abedin M."/>
            <person name="Chapman J."/>
            <person name="Fairclough S."/>
            <person name="Hellsten U."/>
            <person name="Isogai Y."/>
            <person name="Letunic I."/>
            <person name="Marr M."/>
            <person name="Pincus D."/>
            <person name="Putnam N."/>
            <person name="Rokas A."/>
            <person name="Wright K.J."/>
            <person name="Zuzow R."/>
            <person name="Dirks W."/>
            <person name="Good M."/>
            <person name="Goodstein D."/>
            <person name="Lemons D."/>
            <person name="Li W."/>
            <person name="Lyons J.B."/>
            <person name="Morris A."/>
            <person name="Nichols S."/>
            <person name="Richter D.J."/>
            <person name="Salamov A."/>
            <person name="Bork P."/>
            <person name="Lim W.A."/>
            <person name="Manning G."/>
            <person name="Miller W.T."/>
            <person name="McGinnis W."/>
            <person name="Shapiro H."/>
            <person name="Tjian R."/>
            <person name="Grigoriev I.V."/>
            <person name="Rokhsar D."/>
        </authorList>
    </citation>
    <scope>NUCLEOTIDE SEQUENCE [LARGE SCALE GENOMIC DNA]</scope>
    <source>
        <strain evidence="3">MX1 / ATCC 50154</strain>
    </source>
</reference>
<dbReference type="EMBL" id="CH991552">
    <property type="protein sequence ID" value="EDQ88942.1"/>
    <property type="molecule type" value="Genomic_DNA"/>
</dbReference>
<sequence>MAQQPLAEPFRHKPVHELACRFCRTPVCGRAMKAVLLADVQTVLFSTDTLPKRCILVNAEVRTEACHCRIRDMACDGCGNVIGYHVTQPCSVCLQACNNGHLFMFHGHTTIGEERPNLRRPSKPLLWASLPPPAADQQGTHMDTPSCLYVDCCR</sequence>
<dbReference type="PANTHER" id="PTHR31841">
    <property type="entry name" value="PROTEIN FAM72A-RELATED"/>
    <property type="match status" value="1"/>
</dbReference>
<dbReference type="InParanoid" id="A9V038"/>
<protein>
    <recommendedName>
        <fullName evidence="4">Protein FAM72</fullName>
    </recommendedName>
</protein>
<evidence type="ECO:0000313" key="2">
    <source>
        <dbReference type="EMBL" id="EDQ88942.1"/>
    </source>
</evidence>
<dbReference type="GeneID" id="5891327"/>
<gene>
    <name evidence="2" type="ORF">MONBRDRAFT_8460</name>
</gene>
<name>A9V038_MONBE</name>
<evidence type="ECO:0008006" key="4">
    <source>
        <dbReference type="Google" id="ProtNLM"/>
    </source>
</evidence>
<evidence type="ECO:0000256" key="1">
    <source>
        <dbReference type="ARBA" id="ARBA00006888"/>
    </source>
</evidence>
<dbReference type="Proteomes" id="UP000001357">
    <property type="component" value="Unassembled WGS sequence"/>
</dbReference>
<dbReference type="RefSeq" id="XP_001746047.1">
    <property type="nucleotide sequence ID" value="XM_001745995.1"/>
</dbReference>
<dbReference type="FunCoup" id="A9V038">
    <property type="interactions" value="196"/>
</dbReference>
<comment type="similarity">
    <text evidence="1">Belongs to the FAM72 family.</text>
</comment>
<keyword evidence="3" id="KW-1185">Reference proteome</keyword>
<proteinExistence type="inferred from homology"/>
<dbReference type="GO" id="GO:0005829">
    <property type="term" value="C:cytosol"/>
    <property type="evidence" value="ECO:0000318"/>
    <property type="project" value="GO_Central"/>
</dbReference>
<dbReference type="AlphaFoldDB" id="A9V038"/>
<organism evidence="2 3">
    <name type="scientific">Monosiga brevicollis</name>
    <name type="common">Choanoflagellate</name>
    <dbReference type="NCBI Taxonomy" id="81824"/>
    <lineage>
        <taxon>Eukaryota</taxon>
        <taxon>Choanoflagellata</taxon>
        <taxon>Craspedida</taxon>
        <taxon>Salpingoecidae</taxon>
        <taxon>Monosiga</taxon>
    </lineage>
</organism>
<dbReference type="InterPro" id="IPR026768">
    <property type="entry name" value="YPEH2ZP"/>
</dbReference>
<accession>A9V038</accession>
<evidence type="ECO:0000313" key="3">
    <source>
        <dbReference type="Proteomes" id="UP000001357"/>
    </source>
</evidence>
<dbReference type="eggNOG" id="ENOG502S1HA">
    <property type="taxonomic scope" value="Eukaryota"/>
</dbReference>
<dbReference type="STRING" id="81824.A9V038"/>
<dbReference type="Pfam" id="PF14976">
    <property type="entry name" value="YPEH2ZP"/>
    <property type="match status" value="1"/>
</dbReference>
<dbReference type="PANTHER" id="PTHR31841:SF1">
    <property type="entry name" value="PROTEIN FAM72A-RELATED"/>
    <property type="match status" value="1"/>
</dbReference>
<dbReference type="KEGG" id="mbr:MONBRDRAFT_8460"/>